<evidence type="ECO:0000313" key="2">
    <source>
        <dbReference type="Proteomes" id="UP001529510"/>
    </source>
</evidence>
<dbReference type="AlphaFoldDB" id="A0ABD0QQA2"/>
<sequence>VCAWVLRRGVQVAERSSCALIVKTGAYLERNRKKRTQGRLVAAGDSPAHEER</sequence>
<evidence type="ECO:0000313" key="1">
    <source>
        <dbReference type="EMBL" id="KAL0188389.1"/>
    </source>
</evidence>
<dbReference type="EMBL" id="JAMKFB020000007">
    <property type="protein sequence ID" value="KAL0188389.1"/>
    <property type="molecule type" value="Genomic_DNA"/>
</dbReference>
<feature type="non-terminal residue" evidence="1">
    <location>
        <position position="1"/>
    </location>
</feature>
<gene>
    <name evidence="1" type="ORF">M9458_015488</name>
</gene>
<comment type="caution">
    <text evidence="1">The sequence shown here is derived from an EMBL/GenBank/DDBJ whole genome shotgun (WGS) entry which is preliminary data.</text>
</comment>
<proteinExistence type="predicted"/>
<reference evidence="1 2" key="1">
    <citation type="submission" date="2024-05" db="EMBL/GenBank/DDBJ databases">
        <title>Genome sequencing and assembly of Indian major carp, Cirrhinus mrigala (Hamilton, 1822).</title>
        <authorList>
            <person name="Mohindra V."/>
            <person name="Chowdhury L.M."/>
            <person name="Lal K."/>
            <person name="Jena J.K."/>
        </authorList>
    </citation>
    <scope>NUCLEOTIDE SEQUENCE [LARGE SCALE GENOMIC DNA]</scope>
    <source>
        <strain evidence="1">CM1030</strain>
        <tissue evidence="1">Blood</tissue>
    </source>
</reference>
<name>A0ABD0QQA2_CIRMR</name>
<feature type="non-terminal residue" evidence="1">
    <location>
        <position position="52"/>
    </location>
</feature>
<keyword evidence="2" id="KW-1185">Reference proteome</keyword>
<accession>A0ABD0QQA2</accession>
<organism evidence="1 2">
    <name type="scientific">Cirrhinus mrigala</name>
    <name type="common">Mrigala</name>
    <dbReference type="NCBI Taxonomy" id="683832"/>
    <lineage>
        <taxon>Eukaryota</taxon>
        <taxon>Metazoa</taxon>
        <taxon>Chordata</taxon>
        <taxon>Craniata</taxon>
        <taxon>Vertebrata</taxon>
        <taxon>Euteleostomi</taxon>
        <taxon>Actinopterygii</taxon>
        <taxon>Neopterygii</taxon>
        <taxon>Teleostei</taxon>
        <taxon>Ostariophysi</taxon>
        <taxon>Cypriniformes</taxon>
        <taxon>Cyprinidae</taxon>
        <taxon>Labeoninae</taxon>
        <taxon>Labeonini</taxon>
        <taxon>Cirrhinus</taxon>
    </lineage>
</organism>
<dbReference type="Proteomes" id="UP001529510">
    <property type="component" value="Unassembled WGS sequence"/>
</dbReference>
<protein>
    <submittedName>
        <fullName evidence="1">Uncharacterized protein</fullName>
    </submittedName>
</protein>